<keyword evidence="3" id="KW-0460">Magnesium</keyword>
<evidence type="ECO:0000256" key="1">
    <source>
        <dbReference type="ARBA" id="ARBA00001946"/>
    </source>
</evidence>
<dbReference type="STRING" id="1123029.SAMN02745172_04202"/>
<dbReference type="Gene3D" id="3.20.20.60">
    <property type="entry name" value="Phosphoenolpyruvate-binding domains"/>
    <property type="match status" value="1"/>
</dbReference>
<dbReference type="InterPro" id="IPR040442">
    <property type="entry name" value="Pyrv_kinase-like_dom_sf"/>
</dbReference>
<dbReference type="GO" id="GO:0006107">
    <property type="term" value="P:oxaloacetate metabolic process"/>
    <property type="evidence" value="ECO:0007669"/>
    <property type="project" value="TreeGrafter"/>
</dbReference>
<organism evidence="5 6">
    <name type="scientific">Pseudoxanthobacter soli DSM 19599</name>
    <dbReference type="NCBI Taxonomy" id="1123029"/>
    <lineage>
        <taxon>Bacteria</taxon>
        <taxon>Pseudomonadati</taxon>
        <taxon>Pseudomonadota</taxon>
        <taxon>Alphaproteobacteria</taxon>
        <taxon>Hyphomicrobiales</taxon>
        <taxon>Segnochrobactraceae</taxon>
        <taxon>Pseudoxanthobacter</taxon>
    </lineage>
</organism>
<dbReference type="EMBL" id="FRXO01000015">
    <property type="protein sequence ID" value="SHO67521.1"/>
    <property type="molecule type" value="Genomic_DNA"/>
</dbReference>
<evidence type="ECO:0000313" key="5">
    <source>
        <dbReference type="EMBL" id="SHO67521.1"/>
    </source>
</evidence>
<dbReference type="InterPro" id="IPR015813">
    <property type="entry name" value="Pyrv/PenolPyrv_kinase-like_dom"/>
</dbReference>
<keyword evidence="6" id="KW-1185">Reference proteome</keyword>
<dbReference type="Proteomes" id="UP000186406">
    <property type="component" value="Unassembled WGS sequence"/>
</dbReference>
<keyword evidence="5" id="KW-0456">Lyase</keyword>
<keyword evidence="2" id="KW-0479">Metal-binding</keyword>
<dbReference type="GO" id="GO:0016829">
    <property type="term" value="F:lyase activity"/>
    <property type="evidence" value="ECO:0007669"/>
    <property type="project" value="UniProtKB-KW"/>
</dbReference>
<protein>
    <submittedName>
        <fullName evidence="5">Citrate lyase subunit beta / citryl-CoA lyase</fullName>
    </submittedName>
</protein>
<accession>A0A1M7ZRM1</accession>
<reference evidence="5 6" key="1">
    <citation type="submission" date="2016-12" db="EMBL/GenBank/DDBJ databases">
        <authorList>
            <person name="Song W.-J."/>
            <person name="Kurnit D.M."/>
        </authorList>
    </citation>
    <scope>NUCLEOTIDE SEQUENCE [LARGE SCALE GENOMIC DNA]</scope>
    <source>
        <strain evidence="5 6">DSM 19599</strain>
    </source>
</reference>
<feature type="domain" description="HpcH/HpaI aldolase/citrate lyase" evidence="4">
    <location>
        <begin position="21"/>
        <end position="204"/>
    </location>
</feature>
<dbReference type="PANTHER" id="PTHR32308:SF10">
    <property type="entry name" value="CITRATE LYASE SUBUNIT BETA"/>
    <property type="match status" value="1"/>
</dbReference>
<dbReference type="Pfam" id="PF03328">
    <property type="entry name" value="HpcH_HpaI"/>
    <property type="match status" value="1"/>
</dbReference>
<evidence type="ECO:0000256" key="3">
    <source>
        <dbReference type="ARBA" id="ARBA00022842"/>
    </source>
</evidence>
<dbReference type="AlphaFoldDB" id="A0A1M7ZRM1"/>
<name>A0A1M7ZRM1_9HYPH</name>
<dbReference type="GO" id="GO:0000287">
    <property type="term" value="F:magnesium ion binding"/>
    <property type="evidence" value="ECO:0007669"/>
    <property type="project" value="TreeGrafter"/>
</dbReference>
<proteinExistence type="predicted"/>
<evidence type="ECO:0000256" key="2">
    <source>
        <dbReference type="ARBA" id="ARBA00022723"/>
    </source>
</evidence>
<sequence length="256" mass="25157">MTAPSLRSLALIRPDGTGALDAAVATGADAVVIDLAPFRDAALVDARTRTAALLAAMPRGGGAPLRFVRVHPIASGLVDGDLDAVIAAGPDGIVLPGADPDGIGRLALRIAVREARLGLDAGAVSIIAMVAEDAAGLLKLCGAQPAGRLAALGFCPARFRGAVGTPGRLANGREDAGAADLLARGLVAAAAAAAGVAALIDLTAETAAQSDNHATEELGALARRALRDGFTGGFASAPEGIAALNGVFRGEEAAVG</sequence>
<dbReference type="InterPro" id="IPR005000">
    <property type="entry name" value="Aldolase/citrate-lyase_domain"/>
</dbReference>
<dbReference type="RefSeq" id="WP_073632418.1">
    <property type="nucleotide sequence ID" value="NZ_FRXO01000015.1"/>
</dbReference>
<evidence type="ECO:0000259" key="4">
    <source>
        <dbReference type="Pfam" id="PF03328"/>
    </source>
</evidence>
<dbReference type="PANTHER" id="PTHR32308">
    <property type="entry name" value="LYASE BETA SUBUNIT, PUTATIVE (AFU_ORTHOLOGUE AFUA_4G13030)-RELATED"/>
    <property type="match status" value="1"/>
</dbReference>
<dbReference type="SUPFAM" id="SSF51621">
    <property type="entry name" value="Phosphoenolpyruvate/pyruvate domain"/>
    <property type="match status" value="1"/>
</dbReference>
<gene>
    <name evidence="5" type="ORF">SAMN02745172_04202</name>
</gene>
<comment type="cofactor">
    <cofactor evidence="1">
        <name>Mg(2+)</name>
        <dbReference type="ChEBI" id="CHEBI:18420"/>
    </cofactor>
</comment>
<evidence type="ECO:0000313" key="6">
    <source>
        <dbReference type="Proteomes" id="UP000186406"/>
    </source>
</evidence>